<name>A0AAN6UVU0_9PEZI</name>
<dbReference type="Gene3D" id="1.25.40.20">
    <property type="entry name" value="Ankyrin repeat-containing domain"/>
    <property type="match status" value="1"/>
</dbReference>
<keyword evidence="1" id="KW-0040">ANK repeat</keyword>
<dbReference type="InterPro" id="IPR036770">
    <property type="entry name" value="Ankyrin_rpt-contain_sf"/>
</dbReference>
<proteinExistence type="predicted"/>
<sequence>SRTMLHLAAAIGLAKIVPILVAAGAEVAQRGHFGQTPWDIAVRYGHTEIATVLAAAREPPLNNTLHSEMEGCDAPRWTAVTPVPAPWNEEGLLPSLKQPTVATSYIPELPAI</sequence>
<keyword evidence="2" id="KW-0732">Signal</keyword>
<dbReference type="SUPFAM" id="SSF48403">
    <property type="entry name" value="Ankyrin repeat"/>
    <property type="match status" value="1"/>
</dbReference>
<dbReference type="RefSeq" id="XP_062633409.1">
    <property type="nucleotide sequence ID" value="XM_062778437.1"/>
</dbReference>
<evidence type="ECO:0000313" key="4">
    <source>
        <dbReference type="Proteomes" id="UP001302676"/>
    </source>
</evidence>
<keyword evidence="4" id="KW-1185">Reference proteome</keyword>
<accession>A0AAN6UVU0</accession>
<dbReference type="GeneID" id="87815050"/>
<feature type="chain" id="PRO_5042912440" evidence="2">
    <location>
        <begin position="25"/>
        <end position="112"/>
    </location>
</feature>
<protein>
    <submittedName>
        <fullName evidence="3">Uncharacterized protein</fullName>
    </submittedName>
</protein>
<reference evidence="3" key="1">
    <citation type="journal article" date="2023" name="Mol. Phylogenet. Evol.">
        <title>Genome-scale phylogeny and comparative genomics of the fungal order Sordariales.</title>
        <authorList>
            <person name="Hensen N."/>
            <person name="Bonometti L."/>
            <person name="Westerberg I."/>
            <person name="Brannstrom I.O."/>
            <person name="Guillou S."/>
            <person name="Cros-Aarteil S."/>
            <person name="Calhoun S."/>
            <person name="Haridas S."/>
            <person name="Kuo A."/>
            <person name="Mondo S."/>
            <person name="Pangilinan J."/>
            <person name="Riley R."/>
            <person name="LaButti K."/>
            <person name="Andreopoulos B."/>
            <person name="Lipzen A."/>
            <person name="Chen C."/>
            <person name="Yan M."/>
            <person name="Daum C."/>
            <person name="Ng V."/>
            <person name="Clum A."/>
            <person name="Steindorff A."/>
            <person name="Ohm R.A."/>
            <person name="Martin F."/>
            <person name="Silar P."/>
            <person name="Natvig D.O."/>
            <person name="Lalanne C."/>
            <person name="Gautier V."/>
            <person name="Ament-Velasquez S.L."/>
            <person name="Kruys A."/>
            <person name="Hutchinson M.I."/>
            <person name="Powell A.J."/>
            <person name="Barry K."/>
            <person name="Miller A.N."/>
            <person name="Grigoriev I.V."/>
            <person name="Debuchy R."/>
            <person name="Gladieux P."/>
            <person name="Hiltunen Thoren M."/>
            <person name="Johannesson H."/>
        </authorList>
    </citation>
    <scope>NUCLEOTIDE SEQUENCE</scope>
    <source>
        <strain evidence="3">CBS 141.50</strain>
    </source>
</reference>
<dbReference type="InterPro" id="IPR002110">
    <property type="entry name" value="Ankyrin_rpt"/>
</dbReference>
<evidence type="ECO:0000256" key="1">
    <source>
        <dbReference type="PROSITE-ProRule" id="PRU00023"/>
    </source>
</evidence>
<dbReference type="AlphaFoldDB" id="A0AAN6UVU0"/>
<gene>
    <name evidence="3" type="ORF">C8A04DRAFT_15309</name>
</gene>
<dbReference type="PROSITE" id="PS50297">
    <property type="entry name" value="ANK_REP_REGION"/>
    <property type="match status" value="1"/>
</dbReference>
<comment type="caution">
    <text evidence="3">The sequence shown here is derived from an EMBL/GenBank/DDBJ whole genome shotgun (WGS) entry which is preliminary data.</text>
</comment>
<feature type="signal peptide" evidence="2">
    <location>
        <begin position="1"/>
        <end position="24"/>
    </location>
</feature>
<feature type="non-terminal residue" evidence="3">
    <location>
        <position position="1"/>
    </location>
</feature>
<dbReference type="Pfam" id="PF12796">
    <property type="entry name" value="Ank_2"/>
    <property type="match status" value="1"/>
</dbReference>
<dbReference type="PROSITE" id="PS50088">
    <property type="entry name" value="ANK_REPEAT"/>
    <property type="match status" value="1"/>
</dbReference>
<dbReference type="EMBL" id="MU853642">
    <property type="protein sequence ID" value="KAK4140038.1"/>
    <property type="molecule type" value="Genomic_DNA"/>
</dbReference>
<organism evidence="3 4">
    <name type="scientific">Dichotomopilus funicola</name>
    <dbReference type="NCBI Taxonomy" id="1934379"/>
    <lineage>
        <taxon>Eukaryota</taxon>
        <taxon>Fungi</taxon>
        <taxon>Dikarya</taxon>
        <taxon>Ascomycota</taxon>
        <taxon>Pezizomycotina</taxon>
        <taxon>Sordariomycetes</taxon>
        <taxon>Sordariomycetidae</taxon>
        <taxon>Sordariales</taxon>
        <taxon>Chaetomiaceae</taxon>
        <taxon>Dichotomopilus</taxon>
    </lineage>
</organism>
<feature type="repeat" description="ANK" evidence="1">
    <location>
        <begin position="1"/>
        <end position="32"/>
    </location>
</feature>
<evidence type="ECO:0000313" key="3">
    <source>
        <dbReference type="EMBL" id="KAK4140038.1"/>
    </source>
</evidence>
<dbReference type="Proteomes" id="UP001302676">
    <property type="component" value="Unassembled WGS sequence"/>
</dbReference>
<reference evidence="3" key="2">
    <citation type="submission" date="2023-05" db="EMBL/GenBank/DDBJ databases">
        <authorList>
            <consortium name="Lawrence Berkeley National Laboratory"/>
            <person name="Steindorff A."/>
            <person name="Hensen N."/>
            <person name="Bonometti L."/>
            <person name="Westerberg I."/>
            <person name="Brannstrom I.O."/>
            <person name="Guillou S."/>
            <person name="Cros-Aarteil S."/>
            <person name="Calhoun S."/>
            <person name="Haridas S."/>
            <person name="Kuo A."/>
            <person name="Mondo S."/>
            <person name="Pangilinan J."/>
            <person name="Riley R."/>
            <person name="Labutti K."/>
            <person name="Andreopoulos B."/>
            <person name="Lipzen A."/>
            <person name="Chen C."/>
            <person name="Yanf M."/>
            <person name="Daum C."/>
            <person name="Ng V."/>
            <person name="Clum A."/>
            <person name="Ohm R."/>
            <person name="Martin F."/>
            <person name="Silar P."/>
            <person name="Natvig D."/>
            <person name="Lalanne C."/>
            <person name="Gautier V."/>
            <person name="Ament-Velasquez S.L."/>
            <person name="Kruys A."/>
            <person name="Hutchinson M.I."/>
            <person name="Powell A.J."/>
            <person name="Barry K."/>
            <person name="Miller A.N."/>
            <person name="Grigoriev I.V."/>
            <person name="Debuchy R."/>
            <person name="Gladieux P."/>
            <person name="Thoren M.H."/>
            <person name="Johannesson H."/>
        </authorList>
    </citation>
    <scope>NUCLEOTIDE SEQUENCE</scope>
    <source>
        <strain evidence="3">CBS 141.50</strain>
    </source>
</reference>
<evidence type="ECO:0000256" key="2">
    <source>
        <dbReference type="SAM" id="SignalP"/>
    </source>
</evidence>